<feature type="compositionally biased region" description="Basic and acidic residues" evidence="1">
    <location>
        <begin position="39"/>
        <end position="50"/>
    </location>
</feature>
<gene>
    <name evidence="3" type="ORF">TCM_010401</name>
</gene>
<feature type="region of interest" description="Disordered" evidence="1">
    <location>
        <begin position="26"/>
        <end position="50"/>
    </location>
</feature>
<proteinExistence type="predicted"/>
<name>A0A061E822_THECC</name>
<dbReference type="EMBL" id="CM001880">
    <property type="protein sequence ID" value="EOY00517.1"/>
    <property type="molecule type" value="Genomic_DNA"/>
</dbReference>
<reference evidence="3 4" key="1">
    <citation type="journal article" date="2013" name="Genome Biol.">
        <title>The genome sequence of the most widely cultivated cacao type and its use to identify candidate genes regulating pod color.</title>
        <authorList>
            <person name="Motamayor J.C."/>
            <person name="Mockaitis K."/>
            <person name="Schmutz J."/>
            <person name="Haiminen N."/>
            <person name="Iii D.L."/>
            <person name="Cornejo O."/>
            <person name="Findley S.D."/>
            <person name="Zheng P."/>
            <person name="Utro F."/>
            <person name="Royaert S."/>
            <person name="Saski C."/>
            <person name="Jenkins J."/>
            <person name="Podicheti R."/>
            <person name="Zhao M."/>
            <person name="Scheffler B.E."/>
            <person name="Stack J.C."/>
            <person name="Feltus F.A."/>
            <person name="Mustiga G.M."/>
            <person name="Amores F."/>
            <person name="Phillips W."/>
            <person name="Marelli J.P."/>
            <person name="May G.D."/>
            <person name="Shapiro H."/>
            <person name="Ma J."/>
            <person name="Bustamante C.D."/>
            <person name="Schnell R.J."/>
            <person name="Main D."/>
            <person name="Gilbert D."/>
            <person name="Parida L."/>
            <person name="Kuhn D.N."/>
        </authorList>
    </citation>
    <scope>NUCLEOTIDE SEQUENCE [LARGE SCALE GENOMIC DNA]</scope>
    <source>
        <strain evidence="4">cv. Matina 1-6</strain>
    </source>
</reference>
<protein>
    <recommendedName>
        <fullName evidence="5">Secreted protein</fullName>
    </recommendedName>
</protein>
<dbReference type="Proteomes" id="UP000026915">
    <property type="component" value="Chromosome 2"/>
</dbReference>
<dbReference type="InParanoid" id="A0A061E822"/>
<dbReference type="Gramene" id="EOY00517">
    <property type="protein sequence ID" value="EOY00517"/>
    <property type="gene ID" value="TCM_010401"/>
</dbReference>
<dbReference type="AlphaFoldDB" id="A0A061E822"/>
<evidence type="ECO:0000313" key="3">
    <source>
        <dbReference type="EMBL" id="EOY00517.1"/>
    </source>
</evidence>
<feature type="chain" id="PRO_5001601463" description="Secreted protein" evidence="2">
    <location>
        <begin position="24"/>
        <end position="99"/>
    </location>
</feature>
<evidence type="ECO:0000313" key="4">
    <source>
        <dbReference type="Proteomes" id="UP000026915"/>
    </source>
</evidence>
<sequence length="99" mass="11658">MAWSPMWVLLLYALLALQAQVTGRSIKKKKKKKKREKRPRCDFVNQRKNESNERRGKWKSFLGAQYKIRDVCSPTEKKLNGKEMMAAFSSGAFFFLFHL</sequence>
<evidence type="ECO:0000256" key="1">
    <source>
        <dbReference type="SAM" id="MobiDB-lite"/>
    </source>
</evidence>
<dbReference type="HOGENOM" id="CLU_2324906_0_0_1"/>
<feature type="signal peptide" evidence="2">
    <location>
        <begin position="1"/>
        <end position="23"/>
    </location>
</feature>
<organism evidence="3 4">
    <name type="scientific">Theobroma cacao</name>
    <name type="common">Cacao</name>
    <name type="synonym">Cocoa</name>
    <dbReference type="NCBI Taxonomy" id="3641"/>
    <lineage>
        <taxon>Eukaryota</taxon>
        <taxon>Viridiplantae</taxon>
        <taxon>Streptophyta</taxon>
        <taxon>Embryophyta</taxon>
        <taxon>Tracheophyta</taxon>
        <taxon>Spermatophyta</taxon>
        <taxon>Magnoliopsida</taxon>
        <taxon>eudicotyledons</taxon>
        <taxon>Gunneridae</taxon>
        <taxon>Pentapetalae</taxon>
        <taxon>rosids</taxon>
        <taxon>malvids</taxon>
        <taxon>Malvales</taxon>
        <taxon>Malvaceae</taxon>
        <taxon>Byttnerioideae</taxon>
        <taxon>Theobroma</taxon>
    </lineage>
</organism>
<keyword evidence="4" id="KW-1185">Reference proteome</keyword>
<evidence type="ECO:0000256" key="2">
    <source>
        <dbReference type="SAM" id="SignalP"/>
    </source>
</evidence>
<keyword evidence="2" id="KW-0732">Signal</keyword>
<evidence type="ECO:0008006" key="5">
    <source>
        <dbReference type="Google" id="ProtNLM"/>
    </source>
</evidence>
<feature type="compositionally biased region" description="Basic residues" evidence="1">
    <location>
        <begin position="26"/>
        <end position="38"/>
    </location>
</feature>
<accession>A0A061E822</accession>